<keyword evidence="1" id="KW-0175">Coiled coil</keyword>
<reference evidence="2 3" key="1">
    <citation type="submission" date="2023-03" db="EMBL/GenBank/DDBJ databases">
        <title>Genome insight into feeding habits of ladybird beetles.</title>
        <authorList>
            <person name="Li H.-S."/>
            <person name="Huang Y.-H."/>
            <person name="Pang H."/>
        </authorList>
    </citation>
    <scope>NUCLEOTIDE SEQUENCE [LARGE SCALE GENOMIC DNA]</scope>
    <source>
        <strain evidence="2">SYSU_2023b</strain>
        <tissue evidence="2">Whole body</tissue>
    </source>
</reference>
<dbReference type="AlphaFoldDB" id="A0AAW1V0A7"/>
<comment type="caution">
    <text evidence="2">The sequence shown here is derived from an EMBL/GenBank/DDBJ whole genome shotgun (WGS) entry which is preliminary data.</text>
</comment>
<dbReference type="EMBL" id="JARQZJ010000096">
    <property type="protein sequence ID" value="KAK9885635.1"/>
    <property type="molecule type" value="Genomic_DNA"/>
</dbReference>
<evidence type="ECO:0000313" key="3">
    <source>
        <dbReference type="Proteomes" id="UP001431783"/>
    </source>
</evidence>
<protein>
    <submittedName>
        <fullName evidence="2">Uncharacterized protein</fullName>
    </submittedName>
</protein>
<keyword evidence="3" id="KW-1185">Reference proteome</keyword>
<gene>
    <name evidence="2" type="ORF">WA026_012399</name>
</gene>
<dbReference type="Proteomes" id="UP001431783">
    <property type="component" value="Unassembled WGS sequence"/>
</dbReference>
<evidence type="ECO:0000313" key="2">
    <source>
        <dbReference type="EMBL" id="KAK9885635.1"/>
    </source>
</evidence>
<name>A0AAW1V0A7_9CUCU</name>
<proteinExistence type="predicted"/>
<organism evidence="2 3">
    <name type="scientific">Henosepilachna vigintioctopunctata</name>
    <dbReference type="NCBI Taxonomy" id="420089"/>
    <lineage>
        <taxon>Eukaryota</taxon>
        <taxon>Metazoa</taxon>
        <taxon>Ecdysozoa</taxon>
        <taxon>Arthropoda</taxon>
        <taxon>Hexapoda</taxon>
        <taxon>Insecta</taxon>
        <taxon>Pterygota</taxon>
        <taxon>Neoptera</taxon>
        <taxon>Endopterygota</taxon>
        <taxon>Coleoptera</taxon>
        <taxon>Polyphaga</taxon>
        <taxon>Cucujiformia</taxon>
        <taxon>Coccinelloidea</taxon>
        <taxon>Coccinellidae</taxon>
        <taxon>Epilachninae</taxon>
        <taxon>Epilachnini</taxon>
        <taxon>Henosepilachna</taxon>
    </lineage>
</organism>
<feature type="coiled-coil region" evidence="1">
    <location>
        <begin position="105"/>
        <end position="182"/>
    </location>
</feature>
<sequence>MYKHISINELHTEVQEATGEDSIIQQVQDIRNREKDISRTISEIDESVELAIDKSNLASQNISNTEDDLEKSEIKLNDLTYSFESEGKIALESAVNRAKVVGQQSEKMTTIAQEARELAEKLKEQALKLIEKANEAKNKSTEAYNLAEAAYNIQKSDIPKKAMNLRNELNNIETNLNTTKQLTKTASEKAKEVKKEALSLLSQVNNLIVPDIDISKEGAKTEQIKLEANEFWRKFNESLRIMKISSSVFMKNYITEKNCYRKQKISNMCLVNSSVTLTFMIHKLLKLYKKPKS</sequence>
<evidence type="ECO:0000256" key="1">
    <source>
        <dbReference type="SAM" id="Coils"/>
    </source>
</evidence>
<accession>A0AAW1V0A7</accession>